<accession>A0ABW6BI58</accession>
<dbReference type="Gene3D" id="3.20.20.140">
    <property type="entry name" value="Metal-dependent hydrolases"/>
    <property type="match status" value="1"/>
</dbReference>
<dbReference type="InterPro" id="IPR001130">
    <property type="entry name" value="TatD-like"/>
</dbReference>
<dbReference type="PIRSF" id="PIRSF005902">
    <property type="entry name" value="DNase_TatD"/>
    <property type="match status" value="1"/>
</dbReference>
<dbReference type="CDD" id="cd01310">
    <property type="entry name" value="TatD_DNAse"/>
    <property type="match status" value="1"/>
</dbReference>
<proteinExistence type="inferred from homology"/>
<dbReference type="PANTHER" id="PTHR46124">
    <property type="entry name" value="D-AMINOACYL-TRNA DEACYLASE"/>
    <property type="match status" value="1"/>
</dbReference>
<dbReference type="RefSeq" id="WP_320185700.1">
    <property type="nucleotide sequence ID" value="NZ_CP138332.1"/>
</dbReference>
<dbReference type="PROSITE" id="PS01091">
    <property type="entry name" value="TATD_3"/>
    <property type="match status" value="1"/>
</dbReference>
<keyword evidence="2" id="KW-0479">Metal-binding</keyword>
<comment type="caution">
    <text evidence="4">The sequence shown here is derived from an EMBL/GenBank/DDBJ whole genome shotgun (WGS) entry which is preliminary data.</text>
</comment>
<name>A0ABW6BI58_9SPHI</name>
<protein>
    <submittedName>
        <fullName evidence="4">TatD family hydrolase</fullName>
        <ecNumber evidence="4">3.1.-.-</ecNumber>
    </submittedName>
</protein>
<dbReference type="GO" id="GO:0016787">
    <property type="term" value="F:hydrolase activity"/>
    <property type="evidence" value="ECO:0007669"/>
    <property type="project" value="UniProtKB-KW"/>
</dbReference>
<dbReference type="PROSITE" id="PS01090">
    <property type="entry name" value="TATD_2"/>
    <property type="match status" value="1"/>
</dbReference>
<evidence type="ECO:0000256" key="2">
    <source>
        <dbReference type="ARBA" id="ARBA00022723"/>
    </source>
</evidence>
<gene>
    <name evidence="4" type="ORF">ACFS7Y_13015</name>
</gene>
<keyword evidence="3 4" id="KW-0378">Hydrolase</keyword>
<dbReference type="InterPro" id="IPR032466">
    <property type="entry name" value="Metal_Hydrolase"/>
</dbReference>
<comment type="similarity">
    <text evidence="1">Belongs to the metallo-dependent hydrolases superfamily. TatD-type hydrolase family.</text>
</comment>
<dbReference type="PANTHER" id="PTHR46124:SF4">
    <property type="entry name" value="HYDROLASE TATD"/>
    <property type="match status" value="1"/>
</dbReference>
<organism evidence="4 5">
    <name type="scientific">Sphingobacterium bambusae</name>
    <dbReference type="NCBI Taxonomy" id="662858"/>
    <lineage>
        <taxon>Bacteria</taxon>
        <taxon>Pseudomonadati</taxon>
        <taxon>Bacteroidota</taxon>
        <taxon>Sphingobacteriia</taxon>
        <taxon>Sphingobacteriales</taxon>
        <taxon>Sphingobacteriaceae</taxon>
        <taxon>Sphingobacterium</taxon>
    </lineage>
</organism>
<dbReference type="NCBIfam" id="TIGR00010">
    <property type="entry name" value="YchF/TatD family DNA exonuclease"/>
    <property type="match status" value="1"/>
</dbReference>
<evidence type="ECO:0000256" key="1">
    <source>
        <dbReference type="ARBA" id="ARBA00009275"/>
    </source>
</evidence>
<sequence>MSTKPYTLTDTHTHIYYHLADAKLDEQLSRCFEQGIDRLFLPNVDSDSIAPVFATVEAYPANCFPMLGLHPCSVKENFREELRIIEEALSAYKVYAIGEIGLDLYWDKTTLSWQKEAFRIQVEWAKSLGLPIDIHCREAFDELFELLDELKDDKLFGILHCFTGDLEQAKKAIDLGFSLGIGGVVTFKKSGLDAVVKEIDMVHIVLETDAPYLAPVPFRGKENESSYLHYIAQKVADIKETDIRHIADISTANSRKIFGI</sequence>
<dbReference type="SUPFAM" id="SSF51556">
    <property type="entry name" value="Metallo-dependent hydrolases"/>
    <property type="match status" value="1"/>
</dbReference>
<evidence type="ECO:0000313" key="5">
    <source>
        <dbReference type="Proteomes" id="UP001597525"/>
    </source>
</evidence>
<dbReference type="Pfam" id="PF01026">
    <property type="entry name" value="TatD_DNase"/>
    <property type="match status" value="1"/>
</dbReference>
<reference evidence="5" key="1">
    <citation type="journal article" date="2019" name="Int. J. Syst. Evol. Microbiol.">
        <title>The Global Catalogue of Microorganisms (GCM) 10K type strain sequencing project: providing services to taxonomists for standard genome sequencing and annotation.</title>
        <authorList>
            <consortium name="The Broad Institute Genomics Platform"/>
            <consortium name="The Broad Institute Genome Sequencing Center for Infectious Disease"/>
            <person name="Wu L."/>
            <person name="Ma J."/>
        </authorList>
    </citation>
    <scope>NUCLEOTIDE SEQUENCE [LARGE SCALE GENOMIC DNA]</scope>
    <source>
        <strain evidence="5">KCTC 22814</strain>
    </source>
</reference>
<dbReference type="EC" id="3.1.-.-" evidence="4"/>
<keyword evidence="5" id="KW-1185">Reference proteome</keyword>
<dbReference type="InterPro" id="IPR015991">
    <property type="entry name" value="TatD/YcfH-like"/>
</dbReference>
<evidence type="ECO:0000313" key="4">
    <source>
        <dbReference type="EMBL" id="MFD2968313.1"/>
    </source>
</evidence>
<evidence type="ECO:0000256" key="3">
    <source>
        <dbReference type="ARBA" id="ARBA00022801"/>
    </source>
</evidence>
<dbReference type="Proteomes" id="UP001597525">
    <property type="component" value="Unassembled WGS sequence"/>
</dbReference>
<dbReference type="EMBL" id="JBHUPB010000008">
    <property type="protein sequence ID" value="MFD2968313.1"/>
    <property type="molecule type" value="Genomic_DNA"/>
</dbReference>
<dbReference type="InterPro" id="IPR018228">
    <property type="entry name" value="DNase_TatD-rel_CS"/>
</dbReference>